<dbReference type="PANTHER" id="PTHR30474:SF2">
    <property type="entry name" value="PEPTIDOGLYCAN GLYCOSYLTRANSFERASE FTSW-RELATED"/>
    <property type="match status" value="1"/>
</dbReference>
<dbReference type="InterPro" id="IPR018365">
    <property type="entry name" value="Cell_cycle_FtsW-rel_CS"/>
</dbReference>
<evidence type="ECO:0000256" key="6">
    <source>
        <dbReference type="ARBA" id="ARBA00022679"/>
    </source>
</evidence>
<keyword evidence="16" id="KW-0997">Cell inner membrane</keyword>
<keyword evidence="10 16" id="KW-1133">Transmembrane helix</keyword>
<keyword evidence="7 16" id="KW-0812">Transmembrane</keyword>
<evidence type="ECO:0000256" key="1">
    <source>
        <dbReference type="ARBA" id="ARBA00004651"/>
    </source>
</evidence>
<feature type="transmembrane region" description="Helical" evidence="16">
    <location>
        <begin position="381"/>
        <end position="400"/>
    </location>
</feature>
<comment type="subcellular location">
    <subcellularLocation>
        <location evidence="16">Cell inner membrane</location>
        <topology evidence="16">Multi-pass membrane protein</topology>
    </subcellularLocation>
    <subcellularLocation>
        <location evidence="1">Cell membrane</location>
        <topology evidence="1">Multi-pass membrane protein</topology>
    </subcellularLocation>
    <text evidence="16">Localizes to the division septum.</text>
</comment>
<keyword evidence="4 16" id="KW-0132">Cell division</keyword>
<feature type="transmembrane region" description="Helical" evidence="16">
    <location>
        <begin position="312"/>
        <end position="333"/>
    </location>
</feature>
<accession>A0A076LTB6</accession>
<proteinExistence type="inferred from homology"/>
<dbReference type="GO" id="GO:0032153">
    <property type="term" value="C:cell division site"/>
    <property type="evidence" value="ECO:0007669"/>
    <property type="project" value="UniProtKB-UniRule"/>
</dbReference>
<evidence type="ECO:0000256" key="13">
    <source>
        <dbReference type="ARBA" id="ARBA00023316"/>
    </source>
</evidence>
<dbReference type="KEGG" id="ete:ETEE_2403"/>
<keyword evidence="11 16" id="KW-0472">Membrane</keyword>
<evidence type="ECO:0000256" key="4">
    <source>
        <dbReference type="ARBA" id="ARBA00022618"/>
    </source>
</evidence>
<comment type="caution">
    <text evidence="16">Lacks conserved residue(s) required for the propagation of feature annotation.</text>
</comment>
<dbReference type="GO" id="GO:0009252">
    <property type="term" value="P:peptidoglycan biosynthetic process"/>
    <property type="evidence" value="ECO:0007669"/>
    <property type="project" value="UniProtKB-UniRule"/>
</dbReference>
<dbReference type="HAMAP" id="MF_00913">
    <property type="entry name" value="PGT_FtsW_proteobact"/>
    <property type="match status" value="1"/>
</dbReference>
<dbReference type="EC" id="2.4.99.28" evidence="16"/>
<dbReference type="Proteomes" id="UP000028681">
    <property type="component" value="Chromosome"/>
</dbReference>
<evidence type="ECO:0000256" key="8">
    <source>
        <dbReference type="ARBA" id="ARBA00022960"/>
    </source>
</evidence>
<dbReference type="GO" id="GO:0008955">
    <property type="term" value="F:peptidoglycan glycosyltransferase activity"/>
    <property type="evidence" value="ECO:0007669"/>
    <property type="project" value="UniProtKB-UniRule"/>
</dbReference>
<dbReference type="GO" id="GO:0015648">
    <property type="term" value="F:lipid-linked peptidoglycan transporter activity"/>
    <property type="evidence" value="ECO:0007669"/>
    <property type="project" value="TreeGrafter"/>
</dbReference>
<dbReference type="HOGENOM" id="CLU_029243_1_1_6"/>
<dbReference type="GO" id="GO:0005886">
    <property type="term" value="C:plasma membrane"/>
    <property type="evidence" value="ECO:0007669"/>
    <property type="project" value="UniProtKB-SubCell"/>
</dbReference>
<dbReference type="NCBIfam" id="NF008042">
    <property type="entry name" value="PRK10774.1"/>
    <property type="match status" value="1"/>
</dbReference>
<feature type="transmembrane region" description="Helical" evidence="16">
    <location>
        <begin position="53"/>
        <end position="71"/>
    </location>
</feature>
<dbReference type="InterPro" id="IPR013437">
    <property type="entry name" value="FtsW"/>
</dbReference>
<feature type="transmembrane region" description="Helical" evidence="16">
    <location>
        <begin position="91"/>
        <end position="109"/>
    </location>
</feature>
<keyword evidence="8 16" id="KW-0133">Cell shape</keyword>
<evidence type="ECO:0000256" key="3">
    <source>
        <dbReference type="ARBA" id="ARBA00022475"/>
    </source>
</evidence>
<evidence type="ECO:0000313" key="18">
    <source>
        <dbReference type="Proteomes" id="UP000028681"/>
    </source>
</evidence>
<sequence length="419" mass="46308">MRLRLALPRPRLPHLRLPRFSLPLMGGMLRLRDWVMGAGEADSAGVVLYDRTLLWLTFGLAAMGFIMVTSASMPIGQRLADDPFLFAKRDALYLTLAFGLAMVTLRIPMEFWQRWSNAMLLLSVAMLLVVLVVGSSVNGASRWIALGPLRIQPAEFSKLSLFCYLASYLVRKVDEVRNNFWGFCKPMGVMVVLAVLLLAQPDLGTVVVLFVTTLGLLFLAGAKLWQFLAIIGSGIFAVILLIIAEPYRMRRVTSFWNPWADPFGSGYQLTQSLMAFGRGEFWGQGLGNSVQKLEYLPEAHTDFIFSILGEELGYFGVVLTLLMVFFVAFRAMSIGRRALEADQRFSGFLACAIGVWFSFQALVNVGAAAGMLPTKGLTLPLISYGGSSLIIMSTALVFLLRIDYETRQANAQAVVKGSR</sequence>
<name>A0A076LTB6_9GAMM</name>
<keyword evidence="13 16" id="KW-0961">Cell wall biogenesis/degradation</keyword>
<evidence type="ECO:0000256" key="2">
    <source>
        <dbReference type="ARBA" id="ARBA00004752"/>
    </source>
</evidence>
<feature type="transmembrane region" description="Helical" evidence="16">
    <location>
        <begin position="345"/>
        <end position="369"/>
    </location>
</feature>
<evidence type="ECO:0000256" key="12">
    <source>
        <dbReference type="ARBA" id="ARBA00023306"/>
    </source>
</evidence>
<keyword evidence="6 16" id="KW-0808">Transferase</keyword>
<evidence type="ECO:0000256" key="7">
    <source>
        <dbReference type="ARBA" id="ARBA00022692"/>
    </source>
</evidence>
<dbReference type="AlphaFoldDB" id="A0A076LTB6"/>
<comment type="pathway">
    <text evidence="2 16">Cell wall biogenesis; peptidoglycan biosynthesis.</text>
</comment>
<dbReference type="Pfam" id="PF01098">
    <property type="entry name" value="FTSW_RODA_SPOVE"/>
    <property type="match status" value="1"/>
</dbReference>
<keyword evidence="9 16" id="KW-0573">Peptidoglycan synthesis</keyword>
<comment type="function">
    <text evidence="16">Peptidoglycan polymerase that is essential for cell division.</text>
</comment>
<evidence type="ECO:0000256" key="11">
    <source>
        <dbReference type="ARBA" id="ARBA00023136"/>
    </source>
</evidence>
<evidence type="ECO:0000256" key="14">
    <source>
        <dbReference type="ARBA" id="ARBA00038053"/>
    </source>
</evidence>
<evidence type="ECO:0000256" key="15">
    <source>
        <dbReference type="ARBA" id="ARBA00049902"/>
    </source>
</evidence>
<comment type="similarity">
    <text evidence="14 16">Belongs to the SEDS family. FtsW subfamily.</text>
</comment>
<evidence type="ECO:0000256" key="5">
    <source>
        <dbReference type="ARBA" id="ARBA00022676"/>
    </source>
</evidence>
<dbReference type="GO" id="GO:0071555">
    <property type="term" value="P:cell wall organization"/>
    <property type="evidence" value="ECO:0007669"/>
    <property type="project" value="UniProtKB-KW"/>
</dbReference>
<comment type="catalytic activity">
    <reaction evidence="15 16">
        <text>[GlcNAc-(1-&gt;4)-Mur2Ac(oyl-L-Ala-gamma-D-Glu-L-Lys-D-Ala-D-Ala)](n)-di-trans,octa-cis-undecaprenyl diphosphate + beta-D-GlcNAc-(1-&gt;4)-Mur2Ac(oyl-L-Ala-gamma-D-Glu-L-Lys-D-Ala-D-Ala)-di-trans,octa-cis-undecaprenyl diphosphate = [GlcNAc-(1-&gt;4)-Mur2Ac(oyl-L-Ala-gamma-D-Glu-L-Lys-D-Ala-D-Ala)](n+1)-di-trans,octa-cis-undecaprenyl diphosphate + di-trans,octa-cis-undecaprenyl diphosphate + H(+)</text>
        <dbReference type="Rhea" id="RHEA:23708"/>
        <dbReference type="Rhea" id="RHEA-COMP:9602"/>
        <dbReference type="Rhea" id="RHEA-COMP:9603"/>
        <dbReference type="ChEBI" id="CHEBI:15378"/>
        <dbReference type="ChEBI" id="CHEBI:58405"/>
        <dbReference type="ChEBI" id="CHEBI:60033"/>
        <dbReference type="ChEBI" id="CHEBI:78435"/>
        <dbReference type="EC" id="2.4.99.28"/>
    </reaction>
</comment>
<evidence type="ECO:0000313" key="17">
    <source>
        <dbReference type="EMBL" id="AIJ08844.1"/>
    </source>
</evidence>
<dbReference type="EMBL" id="CP006664">
    <property type="protein sequence ID" value="AIJ08844.1"/>
    <property type="molecule type" value="Genomic_DNA"/>
</dbReference>
<feature type="transmembrane region" description="Helical" evidence="16">
    <location>
        <begin position="115"/>
        <end position="134"/>
    </location>
</feature>
<dbReference type="UniPathway" id="UPA00219"/>
<protein>
    <recommendedName>
        <fullName evidence="16">Probable peptidoglycan glycosyltransferase FtsW</fullName>
        <shortName evidence="16">PGT</shortName>
        <ecNumber evidence="16">2.4.99.28</ecNumber>
    </recommendedName>
    <alternativeName>
        <fullName evidence="16">Cell division protein FtsW</fullName>
    </alternativeName>
    <alternativeName>
        <fullName evidence="16">Cell wall polymerase</fullName>
    </alternativeName>
    <alternativeName>
        <fullName evidence="16">Peptidoglycan polymerase</fullName>
        <shortName evidence="16">PG polymerase</shortName>
    </alternativeName>
</protein>
<evidence type="ECO:0000256" key="16">
    <source>
        <dbReference type="HAMAP-Rule" id="MF_00913"/>
    </source>
</evidence>
<feature type="transmembrane region" description="Helical" evidence="16">
    <location>
        <begin position="227"/>
        <end position="244"/>
    </location>
</feature>
<gene>
    <name evidence="16 17" type="primary">ftsW</name>
    <name evidence="17" type="ORF">ETEE_2403</name>
</gene>
<dbReference type="InterPro" id="IPR001182">
    <property type="entry name" value="FtsW/RodA"/>
</dbReference>
<dbReference type="NCBIfam" id="TIGR02614">
    <property type="entry name" value="ftsW"/>
    <property type="match status" value="1"/>
</dbReference>
<evidence type="ECO:0000256" key="10">
    <source>
        <dbReference type="ARBA" id="ARBA00022989"/>
    </source>
</evidence>
<dbReference type="GO" id="GO:0043093">
    <property type="term" value="P:FtsZ-dependent cytokinesis"/>
    <property type="evidence" value="ECO:0007669"/>
    <property type="project" value="UniProtKB-UniRule"/>
</dbReference>
<dbReference type="PANTHER" id="PTHR30474">
    <property type="entry name" value="CELL CYCLE PROTEIN"/>
    <property type="match status" value="1"/>
</dbReference>
<keyword evidence="3 16" id="KW-1003">Cell membrane</keyword>
<keyword evidence="12 16" id="KW-0131">Cell cycle</keyword>
<dbReference type="PROSITE" id="PS00428">
    <property type="entry name" value="FTSW_RODA_SPOVE"/>
    <property type="match status" value="1"/>
</dbReference>
<organism evidence="17 18">
    <name type="scientific">Edwardsiella anguillarum ET080813</name>
    <dbReference type="NCBI Taxonomy" id="667120"/>
    <lineage>
        <taxon>Bacteria</taxon>
        <taxon>Pseudomonadati</taxon>
        <taxon>Pseudomonadota</taxon>
        <taxon>Gammaproteobacteria</taxon>
        <taxon>Enterobacterales</taxon>
        <taxon>Hafniaceae</taxon>
        <taxon>Edwardsiella</taxon>
    </lineage>
</organism>
<evidence type="ECO:0000256" key="9">
    <source>
        <dbReference type="ARBA" id="ARBA00022984"/>
    </source>
</evidence>
<dbReference type="GO" id="GO:0008360">
    <property type="term" value="P:regulation of cell shape"/>
    <property type="evidence" value="ECO:0007669"/>
    <property type="project" value="UniProtKB-KW"/>
</dbReference>
<keyword evidence="5 16" id="KW-0328">Glycosyltransferase</keyword>
<reference evidence="17 18" key="1">
    <citation type="journal article" date="2012" name="PLoS ONE">
        <title>Edwardsiella comparative phylogenomics reveal the new intra/inter-species taxonomic relationships, virulence evolution and niche adaptation mechanisms.</title>
        <authorList>
            <person name="Yang M."/>
            <person name="Lv Y."/>
            <person name="Xiao J."/>
            <person name="Wu H."/>
            <person name="Zheng H."/>
            <person name="Liu Q."/>
            <person name="Zhang Y."/>
            <person name="Wang Q."/>
        </authorList>
    </citation>
    <scope>NUCLEOTIDE SEQUENCE [LARGE SCALE GENOMIC DNA]</scope>
    <source>
        <strain evidence="18">080813</strain>
    </source>
</reference>